<dbReference type="Proteomes" id="UP000314294">
    <property type="component" value="Unassembled WGS sequence"/>
</dbReference>
<evidence type="ECO:0000256" key="1">
    <source>
        <dbReference type="SAM" id="MobiDB-lite"/>
    </source>
</evidence>
<feature type="region of interest" description="Disordered" evidence="1">
    <location>
        <begin position="1"/>
        <end position="45"/>
    </location>
</feature>
<evidence type="ECO:0000313" key="2">
    <source>
        <dbReference type="EMBL" id="TNN71643.1"/>
    </source>
</evidence>
<dbReference type="AlphaFoldDB" id="A0A4Z2I326"/>
<sequence length="68" mass="7883">MSHHLHPDRTAQAKTSSCKRQMTDEVVPHRKRDNRLHSETPGGRLLERPSSVTKCVYLFPFVLFLPEL</sequence>
<gene>
    <name evidence="2" type="ORF">EYF80_018168</name>
</gene>
<name>A0A4Z2I326_9TELE</name>
<accession>A0A4Z2I326</accession>
<feature type="compositionally biased region" description="Basic and acidic residues" evidence="1">
    <location>
        <begin position="1"/>
        <end position="11"/>
    </location>
</feature>
<evidence type="ECO:0000313" key="3">
    <source>
        <dbReference type="Proteomes" id="UP000314294"/>
    </source>
</evidence>
<proteinExistence type="predicted"/>
<dbReference type="EMBL" id="SRLO01000147">
    <property type="protein sequence ID" value="TNN71643.1"/>
    <property type="molecule type" value="Genomic_DNA"/>
</dbReference>
<keyword evidence="3" id="KW-1185">Reference proteome</keyword>
<reference evidence="2 3" key="1">
    <citation type="submission" date="2019-03" db="EMBL/GenBank/DDBJ databases">
        <title>First draft genome of Liparis tanakae, snailfish: a comprehensive survey of snailfish specific genes.</title>
        <authorList>
            <person name="Kim W."/>
            <person name="Song I."/>
            <person name="Jeong J.-H."/>
            <person name="Kim D."/>
            <person name="Kim S."/>
            <person name="Ryu S."/>
            <person name="Song J.Y."/>
            <person name="Lee S.K."/>
        </authorList>
    </citation>
    <scope>NUCLEOTIDE SEQUENCE [LARGE SCALE GENOMIC DNA]</scope>
    <source>
        <tissue evidence="2">Muscle</tissue>
    </source>
</reference>
<comment type="caution">
    <text evidence="2">The sequence shown here is derived from an EMBL/GenBank/DDBJ whole genome shotgun (WGS) entry which is preliminary data.</text>
</comment>
<organism evidence="2 3">
    <name type="scientific">Liparis tanakae</name>
    <name type="common">Tanaka's snailfish</name>
    <dbReference type="NCBI Taxonomy" id="230148"/>
    <lineage>
        <taxon>Eukaryota</taxon>
        <taxon>Metazoa</taxon>
        <taxon>Chordata</taxon>
        <taxon>Craniata</taxon>
        <taxon>Vertebrata</taxon>
        <taxon>Euteleostomi</taxon>
        <taxon>Actinopterygii</taxon>
        <taxon>Neopterygii</taxon>
        <taxon>Teleostei</taxon>
        <taxon>Neoteleostei</taxon>
        <taxon>Acanthomorphata</taxon>
        <taxon>Eupercaria</taxon>
        <taxon>Perciformes</taxon>
        <taxon>Cottioidei</taxon>
        <taxon>Cottales</taxon>
        <taxon>Liparidae</taxon>
        <taxon>Liparis</taxon>
    </lineage>
</organism>
<protein>
    <submittedName>
        <fullName evidence="2">Uncharacterized protein</fullName>
    </submittedName>
</protein>